<reference evidence="3" key="1">
    <citation type="journal article" date="2019" name="Int. J. Syst. Evol. Microbiol.">
        <title>The Global Catalogue of Microorganisms (GCM) 10K type strain sequencing project: providing services to taxonomists for standard genome sequencing and annotation.</title>
        <authorList>
            <consortium name="The Broad Institute Genomics Platform"/>
            <consortium name="The Broad Institute Genome Sequencing Center for Infectious Disease"/>
            <person name="Wu L."/>
            <person name="Ma J."/>
        </authorList>
    </citation>
    <scope>NUCLEOTIDE SEQUENCE [LARGE SCALE GENOMIC DNA]</scope>
    <source>
        <strain evidence="3">KCTC 52366</strain>
    </source>
</reference>
<gene>
    <name evidence="2" type="ORF">ACFOGP_17735</name>
</gene>
<feature type="signal peptide" evidence="1">
    <location>
        <begin position="1"/>
        <end position="20"/>
    </location>
</feature>
<sequence length="53" mass="5762">MKTFATLVLAAALLAPTIAAAEYICPRMWDKKYGGTCPQGSVWSEHYLACIKA</sequence>
<dbReference type="Proteomes" id="UP001595632">
    <property type="component" value="Unassembled WGS sequence"/>
</dbReference>
<comment type="caution">
    <text evidence="2">The sequence shown here is derived from an EMBL/GenBank/DDBJ whole genome shotgun (WGS) entry which is preliminary data.</text>
</comment>
<proteinExistence type="predicted"/>
<protein>
    <recommendedName>
        <fullName evidence="4">CBM1 domain-containing protein</fullName>
    </recommendedName>
</protein>
<evidence type="ECO:0000313" key="2">
    <source>
        <dbReference type="EMBL" id="MFC3144569.1"/>
    </source>
</evidence>
<dbReference type="RefSeq" id="WP_275633730.1">
    <property type="nucleotide sequence ID" value="NZ_JARGYD010000006.1"/>
</dbReference>
<dbReference type="EMBL" id="JBHRTB010000010">
    <property type="protein sequence ID" value="MFC3144569.1"/>
    <property type="molecule type" value="Genomic_DNA"/>
</dbReference>
<evidence type="ECO:0000256" key="1">
    <source>
        <dbReference type="SAM" id="SignalP"/>
    </source>
</evidence>
<keyword evidence="3" id="KW-1185">Reference proteome</keyword>
<accession>A0ABV7GSG4</accession>
<keyword evidence="1" id="KW-0732">Signal</keyword>
<evidence type="ECO:0000313" key="3">
    <source>
        <dbReference type="Proteomes" id="UP001595632"/>
    </source>
</evidence>
<name>A0ABV7GSG4_9RHOB</name>
<evidence type="ECO:0008006" key="4">
    <source>
        <dbReference type="Google" id="ProtNLM"/>
    </source>
</evidence>
<feature type="chain" id="PRO_5046948989" description="CBM1 domain-containing protein" evidence="1">
    <location>
        <begin position="21"/>
        <end position="53"/>
    </location>
</feature>
<organism evidence="2 3">
    <name type="scientific">Psychromarinibacter halotolerans</name>
    <dbReference type="NCBI Taxonomy" id="1775175"/>
    <lineage>
        <taxon>Bacteria</taxon>
        <taxon>Pseudomonadati</taxon>
        <taxon>Pseudomonadota</taxon>
        <taxon>Alphaproteobacteria</taxon>
        <taxon>Rhodobacterales</taxon>
        <taxon>Paracoccaceae</taxon>
        <taxon>Psychromarinibacter</taxon>
    </lineage>
</organism>